<accession>A0A0D6P3G4</accession>
<evidence type="ECO:0000313" key="3">
    <source>
        <dbReference type="Proteomes" id="UP000032680"/>
    </source>
</evidence>
<sequence length="225" mass="24481">MMSAGLIWSMAVVMGLYQGVNPGTGWLLAVGSGLQTRSRRDLLRTAWQLTLGHFLAMVALLLPLALLLGLLLGGHVSARAVMAFGWGFNFALIAFGLYKLRHPQHPRFIARIGPRHWVRWSFWMGMLHCGSPLMMIPVLVNLVLLGAGMGGAVICGPRAGLLTNLWLALGLSAAMALPLLATASVIGLCVYQRLGLAALTRYWVNFELFWFLSFFAMAAMGLLMA</sequence>
<dbReference type="OrthoDB" id="8850092at2"/>
<dbReference type="Proteomes" id="UP000032680">
    <property type="component" value="Unassembled WGS sequence"/>
</dbReference>
<protein>
    <submittedName>
        <fullName evidence="2">Uncharacterized protein</fullName>
    </submittedName>
</protein>
<reference evidence="2 3" key="1">
    <citation type="submission" date="2012-11" db="EMBL/GenBank/DDBJ databases">
        <title>Whole genome sequence of Acidisphaera rubrifaciens HS-AP3.</title>
        <authorList>
            <person name="Azuma Y."/>
            <person name="Higashiura N."/>
            <person name="Hirakawa H."/>
            <person name="Matsushita K."/>
        </authorList>
    </citation>
    <scope>NUCLEOTIDE SEQUENCE [LARGE SCALE GENOMIC DNA]</scope>
    <source>
        <strain evidence="2 3">HS-AP3</strain>
    </source>
</reference>
<dbReference type="EMBL" id="BANB01000072">
    <property type="protein sequence ID" value="GAN76187.1"/>
    <property type="molecule type" value="Genomic_DNA"/>
</dbReference>
<evidence type="ECO:0000256" key="1">
    <source>
        <dbReference type="SAM" id="Phobius"/>
    </source>
</evidence>
<feature type="transmembrane region" description="Helical" evidence="1">
    <location>
        <begin position="6"/>
        <end position="30"/>
    </location>
</feature>
<organism evidence="2 3">
    <name type="scientific">Acidisphaera rubrifaciens HS-AP3</name>
    <dbReference type="NCBI Taxonomy" id="1231350"/>
    <lineage>
        <taxon>Bacteria</taxon>
        <taxon>Pseudomonadati</taxon>
        <taxon>Pseudomonadota</taxon>
        <taxon>Alphaproteobacteria</taxon>
        <taxon>Acetobacterales</taxon>
        <taxon>Acetobacteraceae</taxon>
        <taxon>Acidisphaera</taxon>
    </lineage>
</organism>
<feature type="transmembrane region" description="Helical" evidence="1">
    <location>
        <begin position="165"/>
        <end position="191"/>
    </location>
</feature>
<keyword evidence="1" id="KW-0812">Transmembrane</keyword>
<feature type="transmembrane region" description="Helical" evidence="1">
    <location>
        <begin position="203"/>
        <end position="224"/>
    </location>
</feature>
<keyword evidence="3" id="KW-1185">Reference proteome</keyword>
<feature type="transmembrane region" description="Helical" evidence="1">
    <location>
        <begin position="120"/>
        <end position="145"/>
    </location>
</feature>
<dbReference type="AlphaFoldDB" id="A0A0D6P3G4"/>
<name>A0A0D6P3G4_9PROT</name>
<keyword evidence="1" id="KW-0472">Membrane</keyword>
<dbReference type="RefSeq" id="WP_048859983.1">
    <property type="nucleotide sequence ID" value="NZ_BANB01000072.1"/>
</dbReference>
<gene>
    <name evidence="2" type="ORF">Asru_0072_02</name>
</gene>
<proteinExistence type="predicted"/>
<feature type="transmembrane region" description="Helical" evidence="1">
    <location>
        <begin position="80"/>
        <end position="100"/>
    </location>
</feature>
<keyword evidence="1" id="KW-1133">Transmembrane helix</keyword>
<evidence type="ECO:0000313" key="2">
    <source>
        <dbReference type="EMBL" id="GAN76187.1"/>
    </source>
</evidence>
<feature type="transmembrane region" description="Helical" evidence="1">
    <location>
        <begin position="51"/>
        <end position="74"/>
    </location>
</feature>
<comment type="caution">
    <text evidence="2">The sequence shown here is derived from an EMBL/GenBank/DDBJ whole genome shotgun (WGS) entry which is preliminary data.</text>
</comment>